<dbReference type="Proteomes" id="UP000317494">
    <property type="component" value="Unassembled WGS sequence"/>
</dbReference>
<dbReference type="EMBL" id="QEAN01000234">
    <property type="protein sequence ID" value="TPX42378.1"/>
    <property type="molecule type" value="Genomic_DNA"/>
</dbReference>
<dbReference type="Pfam" id="PF11976">
    <property type="entry name" value="Rad60-SLD"/>
    <property type="match status" value="1"/>
</dbReference>
<accession>A0A507CTF5</accession>
<dbReference type="SUPFAM" id="SSF54236">
    <property type="entry name" value="Ubiquitin-like"/>
    <property type="match status" value="1"/>
</dbReference>
<reference evidence="3 4" key="1">
    <citation type="journal article" date="2019" name="Sci. Rep.">
        <title>Comparative genomics of chytrid fungi reveal insights into the obligate biotrophic and pathogenic lifestyle of Synchytrium endobioticum.</title>
        <authorList>
            <person name="van de Vossenberg B.T.L.H."/>
            <person name="Warris S."/>
            <person name="Nguyen H.D.T."/>
            <person name="van Gent-Pelzer M.P.E."/>
            <person name="Joly D.L."/>
            <person name="van de Geest H.C."/>
            <person name="Bonants P.J.M."/>
            <person name="Smith D.S."/>
            <person name="Levesque C.A."/>
            <person name="van der Lee T.A.J."/>
        </authorList>
    </citation>
    <scope>NUCLEOTIDE SEQUENCE [LARGE SCALE GENOMIC DNA]</scope>
    <source>
        <strain evidence="3 4">MB42</strain>
    </source>
</reference>
<evidence type="ECO:0000313" key="4">
    <source>
        <dbReference type="Proteomes" id="UP000317494"/>
    </source>
</evidence>
<feature type="domain" description="Ubiquitin-like" evidence="2">
    <location>
        <begin position="30"/>
        <end position="108"/>
    </location>
</feature>
<organism evidence="3 4">
    <name type="scientific">Synchytrium endobioticum</name>
    <dbReference type="NCBI Taxonomy" id="286115"/>
    <lineage>
        <taxon>Eukaryota</taxon>
        <taxon>Fungi</taxon>
        <taxon>Fungi incertae sedis</taxon>
        <taxon>Chytridiomycota</taxon>
        <taxon>Chytridiomycota incertae sedis</taxon>
        <taxon>Chytridiomycetes</taxon>
        <taxon>Synchytriales</taxon>
        <taxon>Synchytriaceae</taxon>
        <taxon>Synchytrium</taxon>
    </lineage>
</organism>
<protein>
    <recommendedName>
        <fullName evidence="2">Ubiquitin-like domain-containing protein</fullName>
    </recommendedName>
</protein>
<dbReference type="CDD" id="cd01763">
    <property type="entry name" value="Ubl_SUMO_like"/>
    <property type="match status" value="1"/>
</dbReference>
<gene>
    <name evidence="3" type="ORF">SeMB42_g05151</name>
</gene>
<sequence>MSGRKREAGDEQAGSPSTTPRTTRSQGGGFEIIIRGPTSGETARLRVKPHSAFVRVADAWRNAKHPDTNVSRFRWVFEGKRINQQQTIDQLGIEEGDAIDVMVQGFNG</sequence>
<dbReference type="AlphaFoldDB" id="A0A507CTF5"/>
<evidence type="ECO:0000259" key="2">
    <source>
        <dbReference type="PROSITE" id="PS50053"/>
    </source>
</evidence>
<evidence type="ECO:0000256" key="1">
    <source>
        <dbReference type="SAM" id="MobiDB-lite"/>
    </source>
</evidence>
<dbReference type="VEuPathDB" id="FungiDB:SeMB42_g05151"/>
<dbReference type="Gene3D" id="3.10.20.90">
    <property type="entry name" value="Phosphatidylinositol 3-kinase Catalytic Subunit, Chain A, domain 1"/>
    <property type="match status" value="1"/>
</dbReference>
<dbReference type="InterPro" id="IPR000626">
    <property type="entry name" value="Ubiquitin-like_dom"/>
</dbReference>
<feature type="compositionally biased region" description="Low complexity" evidence="1">
    <location>
        <begin position="14"/>
        <end position="25"/>
    </location>
</feature>
<evidence type="ECO:0000313" key="3">
    <source>
        <dbReference type="EMBL" id="TPX42378.1"/>
    </source>
</evidence>
<feature type="region of interest" description="Disordered" evidence="1">
    <location>
        <begin position="1"/>
        <end position="41"/>
    </location>
</feature>
<name>A0A507CTF5_9FUNG</name>
<dbReference type="PROSITE" id="PS50053">
    <property type="entry name" value="UBIQUITIN_2"/>
    <property type="match status" value="1"/>
</dbReference>
<keyword evidence="4" id="KW-1185">Reference proteome</keyword>
<dbReference type="InterPro" id="IPR029071">
    <property type="entry name" value="Ubiquitin-like_domsf"/>
</dbReference>
<dbReference type="InterPro" id="IPR022617">
    <property type="entry name" value="Rad60/SUMO-like_dom"/>
</dbReference>
<proteinExistence type="predicted"/>
<comment type="caution">
    <text evidence="3">The sequence shown here is derived from an EMBL/GenBank/DDBJ whole genome shotgun (WGS) entry which is preliminary data.</text>
</comment>